<evidence type="ECO:0000313" key="3">
    <source>
        <dbReference type="EMBL" id="KAJ7768379.1"/>
    </source>
</evidence>
<organism evidence="3 4">
    <name type="scientific">Mycena metata</name>
    <dbReference type="NCBI Taxonomy" id="1033252"/>
    <lineage>
        <taxon>Eukaryota</taxon>
        <taxon>Fungi</taxon>
        <taxon>Dikarya</taxon>
        <taxon>Basidiomycota</taxon>
        <taxon>Agaricomycotina</taxon>
        <taxon>Agaricomycetes</taxon>
        <taxon>Agaricomycetidae</taxon>
        <taxon>Agaricales</taxon>
        <taxon>Marasmiineae</taxon>
        <taxon>Mycenaceae</taxon>
        <taxon>Mycena</taxon>
    </lineage>
</organism>
<gene>
    <name evidence="3" type="ORF">B0H16DRAFT_1716388</name>
</gene>
<dbReference type="Pfam" id="PF20253">
    <property type="entry name" value="DUF6604"/>
    <property type="match status" value="1"/>
</dbReference>
<feature type="compositionally biased region" description="Acidic residues" evidence="1">
    <location>
        <begin position="685"/>
        <end position="701"/>
    </location>
</feature>
<feature type="compositionally biased region" description="Acidic residues" evidence="1">
    <location>
        <begin position="222"/>
        <end position="237"/>
    </location>
</feature>
<dbReference type="Proteomes" id="UP001215598">
    <property type="component" value="Unassembled WGS sequence"/>
</dbReference>
<feature type="region of interest" description="Disordered" evidence="1">
    <location>
        <begin position="642"/>
        <end position="742"/>
    </location>
</feature>
<sequence length="742" mass="82836">MAIPKKKRSPPRKRARPPKIEEAYLRYKRLGAQITQRLIQMAKECGLTTTGSSKTKYGLGIAEHKTLSVKLVSLSVRPPSSFRSDLNAIIKLRMRCSDWYEPYKETPHWKIVNYKRHLAFILIMREVRNIWFGTPLGYDTAESEQEELLSRAVVDFVRHPDPYDEDDIMIPQADEEDSTDEEELDRDSPSVMDCLAYCSYNEDRAHSPILLIDPDHSMSPLPDEDDSADEGESDEETPGVMDCGFDPRDSYYEGRDVTAVFQHDDHHDMFLVAGEEDGAEEGESDEESLNVIGYRHSYDEDHNGHSNLPTEAGHIIVTMLPPGDEYDHSDEGKSDEESSSVTNLVGYHRRRSDNQSRDTTAVIPAVLRPDDHNMGPPSDEHDSADGEESEEDSGVMDVAGARHSYGEGRDINMICLADDNDNTGEESDKGSPGPCEYHSWYENTVNPSLPADLVAGEYDSADDSGSDEEDFVRYRNSYDEVDPTLPANTDHAALPAAEDDSASEGDSETLGVNEYRNVHGEHDIPSGADSNTIRQTDEDDSGDDDSEEDDSVGYRDSYDESRDIFEIDYYHSAQEQEADEDSPGVTHHYLYDQSHDADVNTTAADEYNNPDEDGGVFRYRYPYNEDNAINVIALNGAAHKSLPAADSDSDDSADESEEESLVVDFADPDYNMVPQPGEDARAYEEEYCTDVEVSDGDESSDEEGRLELAEAQQIVEDEEEDGSSVHEEGIDLENDRVFALGG</sequence>
<proteinExistence type="predicted"/>
<feature type="region of interest" description="Disordered" evidence="1">
    <location>
        <begin position="162"/>
        <end position="188"/>
    </location>
</feature>
<feature type="region of interest" description="Disordered" evidence="1">
    <location>
        <begin position="519"/>
        <end position="560"/>
    </location>
</feature>
<feature type="compositionally biased region" description="Acidic residues" evidence="1">
    <location>
        <begin position="537"/>
        <end position="551"/>
    </location>
</feature>
<feature type="compositionally biased region" description="Basic and acidic residues" evidence="1">
    <location>
        <begin position="368"/>
        <end position="384"/>
    </location>
</feature>
<feature type="compositionally biased region" description="Acidic residues" evidence="1">
    <location>
        <begin position="647"/>
        <end position="661"/>
    </location>
</feature>
<dbReference type="AlphaFoldDB" id="A0AAD7JQE1"/>
<accession>A0AAD7JQE1</accession>
<feature type="region of interest" description="Disordered" evidence="1">
    <location>
        <begin position="366"/>
        <end position="395"/>
    </location>
</feature>
<evidence type="ECO:0000256" key="1">
    <source>
        <dbReference type="SAM" id="MobiDB-lite"/>
    </source>
</evidence>
<feature type="compositionally biased region" description="Basic and acidic residues" evidence="1">
    <location>
        <begin position="325"/>
        <end position="336"/>
    </location>
</feature>
<feature type="region of interest" description="Disordered" evidence="1">
    <location>
        <begin position="320"/>
        <end position="341"/>
    </location>
</feature>
<feature type="compositionally biased region" description="Acidic residues" evidence="1">
    <location>
        <begin position="163"/>
        <end position="185"/>
    </location>
</feature>
<dbReference type="InterPro" id="IPR046539">
    <property type="entry name" value="DUF6604"/>
</dbReference>
<evidence type="ECO:0000313" key="4">
    <source>
        <dbReference type="Proteomes" id="UP001215598"/>
    </source>
</evidence>
<name>A0AAD7JQE1_9AGAR</name>
<evidence type="ECO:0000259" key="2">
    <source>
        <dbReference type="Pfam" id="PF20253"/>
    </source>
</evidence>
<keyword evidence="4" id="KW-1185">Reference proteome</keyword>
<dbReference type="EMBL" id="JARKIB010000020">
    <property type="protein sequence ID" value="KAJ7768379.1"/>
    <property type="molecule type" value="Genomic_DNA"/>
</dbReference>
<feature type="region of interest" description="Disordered" evidence="1">
    <location>
        <begin position="211"/>
        <end position="245"/>
    </location>
</feature>
<comment type="caution">
    <text evidence="3">The sequence shown here is derived from an EMBL/GenBank/DDBJ whole genome shotgun (WGS) entry which is preliminary data.</text>
</comment>
<feature type="region of interest" description="Disordered" evidence="1">
    <location>
        <begin position="417"/>
        <end position="436"/>
    </location>
</feature>
<reference evidence="3" key="1">
    <citation type="submission" date="2023-03" db="EMBL/GenBank/DDBJ databases">
        <title>Massive genome expansion in bonnet fungi (Mycena s.s.) driven by repeated elements and novel gene families across ecological guilds.</title>
        <authorList>
            <consortium name="Lawrence Berkeley National Laboratory"/>
            <person name="Harder C.B."/>
            <person name="Miyauchi S."/>
            <person name="Viragh M."/>
            <person name="Kuo A."/>
            <person name="Thoen E."/>
            <person name="Andreopoulos B."/>
            <person name="Lu D."/>
            <person name="Skrede I."/>
            <person name="Drula E."/>
            <person name="Henrissat B."/>
            <person name="Morin E."/>
            <person name="Kohler A."/>
            <person name="Barry K."/>
            <person name="LaButti K."/>
            <person name="Morin E."/>
            <person name="Salamov A."/>
            <person name="Lipzen A."/>
            <person name="Mereny Z."/>
            <person name="Hegedus B."/>
            <person name="Baldrian P."/>
            <person name="Stursova M."/>
            <person name="Weitz H."/>
            <person name="Taylor A."/>
            <person name="Grigoriev I.V."/>
            <person name="Nagy L.G."/>
            <person name="Martin F."/>
            <person name="Kauserud H."/>
        </authorList>
    </citation>
    <scope>NUCLEOTIDE SEQUENCE</scope>
    <source>
        <strain evidence="3">CBHHK182m</strain>
    </source>
</reference>
<feature type="domain" description="DUF6604" evidence="2">
    <location>
        <begin position="26"/>
        <end position="137"/>
    </location>
</feature>
<feature type="compositionally biased region" description="Acidic residues" evidence="1">
    <location>
        <begin position="385"/>
        <end position="394"/>
    </location>
</feature>
<feature type="compositionally biased region" description="Basic and acidic residues" evidence="1">
    <location>
        <begin position="723"/>
        <end position="736"/>
    </location>
</feature>
<protein>
    <recommendedName>
        <fullName evidence="2">DUF6604 domain-containing protein</fullName>
    </recommendedName>
</protein>